<dbReference type="EMBL" id="JAWDJX010000018">
    <property type="protein sequence ID" value="KAK3052896.1"/>
    <property type="molecule type" value="Genomic_DNA"/>
</dbReference>
<sequence length="173" mass="19408">MAPLSATSVHHPSSSRPLSELRELVPEDSVSRQNTPAPAQSLHVHDEAIEDTRDCSRNDMIAHALTLIRLNAVAELLDVLAEGDIEVGDRKYDHALTDSESLSILESAQSDIKELVEKMWNHHVTELMNHVTSQNVPEPLWVKAVDDIGDRLAEAVDDECRKLVRYWQDTTEL</sequence>
<keyword evidence="3" id="KW-1185">Reference proteome</keyword>
<dbReference type="AlphaFoldDB" id="A0AAJ0DFK1"/>
<name>A0AAJ0DFK1_9PEZI</name>
<dbReference type="Proteomes" id="UP001271007">
    <property type="component" value="Unassembled WGS sequence"/>
</dbReference>
<evidence type="ECO:0000313" key="3">
    <source>
        <dbReference type="Proteomes" id="UP001271007"/>
    </source>
</evidence>
<evidence type="ECO:0000313" key="2">
    <source>
        <dbReference type="EMBL" id="KAK3052896.1"/>
    </source>
</evidence>
<organism evidence="2 3">
    <name type="scientific">Extremus antarcticus</name>
    <dbReference type="NCBI Taxonomy" id="702011"/>
    <lineage>
        <taxon>Eukaryota</taxon>
        <taxon>Fungi</taxon>
        <taxon>Dikarya</taxon>
        <taxon>Ascomycota</taxon>
        <taxon>Pezizomycotina</taxon>
        <taxon>Dothideomycetes</taxon>
        <taxon>Dothideomycetidae</taxon>
        <taxon>Mycosphaerellales</taxon>
        <taxon>Extremaceae</taxon>
        <taxon>Extremus</taxon>
    </lineage>
</organism>
<comment type="caution">
    <text evidence="2">The sequence shown here is derived from an EMBL/GenBank/DDBJ whole genome shotgun (WGS) entry which is preliminary data.</text>
</comment>
<protein>
    <submittedName>
        <fullName evidence="2">Uncharacterized protein</fullName>
    </submittedName>
</protein>
<feature type="region of interest" description="Disordered" evidence="1">
    <location>
        <begin position="1"/>
        <end position="20"/>
    </location>
</feature>
<proteinExistence type="predicted"/>
<accession>A0AAJ0DFK1</accession>
<gene>
    <name evidence="2" type="ORF">LTR09_005960</name>
</gene>
<evidence type="ECO:0000256" key="1">
    <source>
        <dbReference type="SAM" id="MobiDB-lite"/>
    </source>
</evidence>
<reference evidence="2" key="1">
    <citation type="submission" date="2023-04" db="EMBL/GenBank/DDBJ databases">
        <title>Black Yeasts Isolated from many extreme environments.</title>
        <authorList>
            <person name="Coleine C."/>
            <person name="Stajich J.E."/>
            <person name="Selbmann L."/>
        </authorList>
    </citation>
    <scope>NUCLEOTIDE SEQUENCE</scope>
    <source>
        <strain evidence="2">CCFEE 5312</strain>
    </source>
</reference>